<dbReference type="PANTHER" id="PTHR30273">
    <property type="entry name" value="PERIPLASMIC SIGNAL SENSOR AND SIGMA FACTOR ACTIVATOR FECR-RELATED"/>
    <property type="match status" value="1"/>
</dbReference>
<dbReference type="InterPro" id="IPR012373">
    <property type="entry name" value="Ferrdict_sens_TM"/>
</dbReference>
<gene>
    <name evidence="3" type="ORF">QM480_01170</name>
</gene>
<dbReference type="PANTHER" id="PTHR30273:SF2">
    <property type="entry name" value="PROTEIN FECR"/>
    <property type="match status" value="1"/>
</dbReference>
<dbReference type="InterPro" id="IPR032508">
    <property type="entry name" value="FecR_C"/>
</dbReference>
<dbReference type="InterPro" id="IPR006860">
    <property type="entry name" value="FecR"/>
</dbReference>
<evidence type="ECO:0000259" key="2">
    <source>
        <dbReference type="Pfam" id="PF16344"/>
    </source>
</evidence>
<feature type="domain" description="Protein FecR C-terminal" evidence="2">
    <location>
        <begin position="257"/>
        <end position="324"/>
    </location>
</feature>
<sequence>MNQFEFDQLLEKYLNGECTPEEIAFVEQWSDNMLSIASAPLSTSEQQNLEKQLWERIQHSIGIKPFKWKIWAAAATVLICVGLALKWYAWQDSPEQLIRQSIASSNWGVIDLTNHSSTVQKVTLEDGSVVQLNPNSTISYPEHFGLKTRTVYLKGEAFFNIKRNPAKPFVVHTGDLVTEVLGTSFTIKSYENSKSIEVLVRTGKVSVYERKNEEKQKRNGVILTPNQKVVFVKDSRKIIPSLVEEPVVIVPPVQLTQFIFEETPLAQVLQHLKQAYMIDFEVESDAFENCVFTGDLNELPLHTQLDLVCKAVNANYEQRGTVIFLYGTGCK</sequence>
<protein>
    <submittedName>
        <fullName evidence="3">FecR family protein</fullName>
    </submittedName>
</protein>
<accession>A0ABT6YHJ8</accession>
<dbReference type="Gene3D" id="2.60.120.1440">
    <property type="match status" value="1"/>
</dbReference>
<dbReference type="Proteomes" id="UP001236569">
    <property type="component" value="Unassembled WGS sequence"/>
</dbReference>
<keyword evidence="4" id="KW-1185">Reference proteome</keyword>
<name>A0ABT6YHJ8_9BACT</name>
<evidence type="ECO:0000313" key="3">
    <source>
        <dbReference type="EMBL" id="MDI9862917.1"/>
    </source>
</evidence>
<evidence type="ECO:0000259" key="1">
    <source>
        <dbReference type="Pfam" id="PF04773"/>
    </source>
</evidence>
<proteinExistence type="predicted"/>
<dbReference type="EMBL" id="JASHID010000001">
    <property type="protein sequence ID" value="MDI9862917.1"/>
    <property type="molecule type" value="Genomic_DNA"/>
</dbReference>
<dbReference type="Gene3D" id="3.55.50.30">
    <property type="match status" value="1"/>
</dbReference>
<dbReference type="Pfam" id="PF16344">
    <property type="entry name" value="FecR_C"/>
    <property type="match status" value="1"/>
</dbReference>
<comment type="caution">
    <text evidence="3">The sequence shown here is derived from an EMBL/GenBank/DDBJ whole genome shotgun (WGS) entry which is preliminary data.</text>
</comment>
<feature type="domain" description="FecR protein" evidence="1">
    <location>
        <begin position="120"/>
        <end position="205"/>
    </location>
</feature>
<organism evidence="3 4">
    <name type="scientific">Flectobacillus longus</name>
    <dbReference type="NCBI Taxonomy" id="2984207"/>
    <lineage>
        <taxon>Bacteria</taxon>
        <taxon>Pseudomonadati</taxon>
        <taxon>Bacteroidota</taxon>
        <taxon>Cytophagia</taxon>
        <taxon>Cytophagales</taxon>
        <taxon>Flectobacillaceae</taxon>
        <taxon>Flectobacillus</taxon>
    </lineage>
</organism>
<dbReference type="RefSeq" id="WP_283368272.1">
    <property type="nucleotide sequence ID" value="NZ_JASHID010000001.1"/>
</dbReference>
<reference evidence="3 4" key="1">
    <citation type="submission" date="2023-05" db="EMBL/GenBank/DDBJ databases">
        <title>Novel species of genus Flectobacillus isolated from stream in China.</title>
        <authorList>
            <person name="Lu H."/>
        </authorList>
    </citation>
    <scope>NUCLEOTIDE SEQUENCE [LARGE SCALE GENOMIC DNA]</scope>
    <source>
        <strain evidence="3 4">DC10W</strain>
    </source>
</reference>
<dbReference type="Pfam" id="PF04773">
    <property type="entry name" value="FecR"/>
    <property type="match status" value="1"/>
</dbReference>
<evidence type="ECO:0000313" key="4">
    <source>
        <dbReference type="Proteomes" id="UP001236569"/>
    </source>
</evidence>
<dbReference type="PIRSF" id="PIRSF018266">
    <property type="entry name" value="FecR"/>
    <property type="match status" value="1"/>
</dbReference>